<dbReference type="GO" id="GO:0003676">
    <property type="term" value="F:nucleic acid binding"/>
    <property type="evidence" value="ECO:0007669"/>
    <property type="project" value="InterPro"/>
</dbReference>
<organism evidence="2 3">
    <name type="scientific">Eubacterium maltosivorans</name>
    <dbReference type="NCBI Taxonomy" id="2041044"/>
    <lineage>
        <taxon>Bacteria</taxon>
        <taxon>Bacillati</taxon>
        <taxon>Bacillota</taxon>
        <taxon>Clostridia</taxon>
        <taxon>Eubacteriales</taxon>
        <taxon>Eubacteriaceae</taxon>
        <taxon>Eubacterium</taxon>
    </lineage>
</organism>
<dbReference type="NCBIfam" id="NF033563">
    <property type="entry name" value="transpos_IS30"/>
    <property type="match status" value="1"/>
</dbReference>
<dbReference type="EMBL" id="CP029487">
    <property type="protein sequence ID" value="QCT73429.1"/>
    <property type="molecule type" value="Genomic_DNA"/>
</dbReference>
<gene>
    <name evidence="2" type="ORF">CPZ25_019610</name>
</gene>
<dbReference type="GO" id="GO:0015074">
    <property type="term" value="P:DNA integration"/>
    <property type="evidence" value="ECO:0007669"/>
    <property type="project" value="InterPro"/>
</dbReference>
<dbReference type="Gene3D" id="3.30.420.10">
    <property type="entry name" value="Ribonuclease H-like superfamily/Ribonuclease H"/>
    <property type="match status" value="1"/>
</dbReference>
<reference evidence="2 3" key="1">
    <citation type="submission" date="2018-05" db="EMBL/GenBank/DDBJ databases">
        <title>Genome comparison of Eubacterium sp.</title>
        <authorList>
            <person name="Feng Y."/>
            <person name="Sanchez-Andrea I."/>
            <person name="Stams A.J.M."/>
            <person name="De Vos W.M."/>
        </authorList>
    </citation>
    <scope>NUCLEOTIDE SEQUENCE [LARGE SCALE GENOMIC DNA]</scope>
    <source>
        <strain evidence="2 3">YI</strain>
    </source>
</reference>
<dbReference type="InterPro" id="IPR001584">
    <property type="entry name" value="Integrase_cat-core"/>
</dbReference>
<sequence>MKNKYFTKDERTQLEGYLKARMPKREIAKTMEKSLKTIYNEIKRGTIALLNSDLTEYEAYCADFAQADFLEKQKNKGAVPKVLRDQELLNLIQHKLVKERLSPDVTIGTLRKEHPEKDIPCTTSLYYAIDKGFIPGVSNKSLLVKGLKKKQAIKRVNRTHKSKVRTSIEKRPEEILDRNEFGHFEMDCVESCKSDQECLLVMTERMTRHSFVFRMRQKTEASVIKCLDTLECKYKHKFKKIFKTITMDNGSEFLDFKGIEKSLYTKKKRTTTYYCHPYTACERGSNENYNRFIRRYIKKGEKIADLSLHYIKQVVDRINHYPRKILNYCCSAELFELELSKL</sequence>
<proteinExistence type="predicted"/>
<evidence type="ECO:0000259" key="1">
    <source>
        <dbReference type="PROSITE" id="PS50994"/>
    </source>
</evidence>
<evidence type="ECO:0000313" key="3">
    <source>
        <dbReference type="Proteomes" id="UP000218387"/>
    </source>
</evidence>
<dbReference type="AlphaFoldDB" id="A0A4P9CCK2"/>
<dbReference type="PANTHER" id="PTHR10948">
    <property type="entry name" value="TRANSPOSASE"/>
    <property type="match status" value="1"/>
</dbReference>
<dbReference type="InterPro" id="IPR036397">
    <property type="entry name" value="RNaseH_sf"/>
</dbReference>
<name>A0A4P9CCK2_EUBML</name>
<dbReference type="GO" id="GO:0032196">
    <property type="term" value="P:transposition"/>
    <property type="evidence" value="ECO:0007669"/>
    <property type="project" value="TreeGrafter"/>
</dbReference>
<dbReference type="SUPFAM" id="SSF53098">
    <property type="entry name" value="Ribonuclease H-like"/>
    <property type="match status" value="1"/>
</dbReference>
<evidence type="ECO:0000313" key="2">
    <source>
        <dbReference type="EMBL" id="QCT73429.1"/>
    </source>
</evidence>
<dbReference type="PROSITE" id="PS50994">
    <property type="entry name" value="INTEGRASE"/>
    <property type="match status" value="1"/>
</dbReference>
<dbReference type="KEGG" id="emt:CPZ25_019610"/>
<dbReference type="InterPro" id="IPR012337">
    <property type="entry name" value="RNaseH-like_sf"/>
</dbReference>
<dbReference type="GO" id="GO:0005829">
    <property type="term" value="C:cytosol"/>
    <property type="evidence" value="ECO:0007669"/>
    <property type="project" value="TreeGrafter"/>
</dbReference>
<dbReference type="Proteomes" id="UP000218387">
    <property type="component" value="Chromosome"/>
</dbReference>
<dbReference type="InterPro" id="IPR053392">
    <property type="entry name" value="Transposase_IS30-like"/>
</dbReference>
<keyword evidence="3" id="KW-1185">Reference proteome</keyword>
<dbReference type="PANTHER" id="PTHR10948:SF23">
    <property type="entry name" value="TRANSPOSASE INSI FOR INSERTION SEQUENCE ELEMENT IS30A-RELATED"/>
    <property type="match status" value="1"/>
</dbReference>
<feature type="domain" description="Integrase catalytic" evidence="1">
    <location>
        <begin position="168"/>
        <end position="339"/>
    </location>
</feature>
<dbReference type="RefSeq" id="WP_096920614.1">
    <property type="nucleotide sequence ID" value="NZ_CP029487.1"/>
</dbReference>
<dbReference type="GO" id="GO:0004803">
    <property type="term" value="F:transposase activity"/>
    <property type="evidence" value="ECO:0007669"/>
    <property type="project" value="TreeGrafter"/>
</dbReference>
<accession>A0A4P9CCK2</accession>
<protein>
    <submittedName>
        <fullName evidence="2">IS30 family transposase</fullName>
    </submittedName>
</protein>
<dbReference type="InterPro" id="IPR051917">
    <property type="entry name" value="Transposase-Integrase"/>
</dbReference>